<protein>
    <recommendedName>
        <fullName evidence="4">Viral late gene transcription factor 3 zinc ribbon domain-containing protein</fullName>
    </recommendedName>
</protein>
<feature type="transmembrane region" description="Helical" evidence="1">
    <location>
        <begin position="70"/>
        <end position="90"/>
    </location>
</feature>
<dbReference type="PANTHER" id="PTHR36809">
    <property type="entry name" value="TRANSMEMBRANE PROTEIN"/>
    <property type="match status" value="1"/>
</dbReference>
<evidence type="ECO:0000256" key="1">
    <source>
        <dbReference type="SAM" id="Phobius"/>
    </source>
</evidence>
<reference evidence="2" key="1">
    <citation type="submission" date="2019-10" db="EMBL/GenBank/DDBJ databases">
        <authorList>
            <person name="Zhang R."/>
            <person name="Pan Y."/>
            <person name="Wang J."/>
            <person name="Ma R."/>
            <person name="Yu S."/>
        </authorList>
    </citation>
    <scope>NUCLEOTIDE SEQUENCE</scope>
    <source>
        <strain evidence="2">LA-IB0</strain>
        <tissue evidence="2">Leaf</tissue>
    </source>
</reference>
<accession>A0AAV6XUD2</accession>
<gene>
    <name evidence="2" type="ORF">BUALT_Bualt03G0108000</name>
</gene>
<evidence type="ECO:0000313" key="2">
    <source>
        <dbReference type="EMBL" id="KAG8386043.1"/>
    </source>
</evidence>
<evidence type="ECO:0008006" key="4">
    <source>
        <dbReference type="Google" id="ProtNLM"/>
    </source>
</evidence>
<dbReference type="PANTHER" id="PTHR36809:SF1">
    <property type="entry name" value="TRANSMEMBRANE PROTEIN"/>
    <property type="match status" value="1"/>
</dbReference>
<proteinExistence type="predicted"/>
<keyword evidence="1" id="KW-0472">Membrane</keyword>
<sequence>MDAAPTFLSLRIFPGLKRPTNRGLITNHPTNYGSNLSPATINKTAILQTSRVRAVNDVSAITSDPAQAEITWQIVIGALAGVTPFVVAGIEFGKRIAEQKNCKVCKGSGLVLRDKKYYFRCPGCGMVGFCHGNLGGDSLLVRP</sequence>
<comment type="caution">
    <text evidence="2">The sequence shown here is derived from an EMBL/GenBank/DDBJ whole genome shotgun (WGS) entry which is preliminary data.</text>
</comment>
<organism evidence="2 3">
    <name type="scientific">Buddleja alternifolia</name>
    <dbReference type="NCBI Taxonomy" id="168488"/>
    <lineage>
        <taxon>Eukaryota</taxon>
        <taxon>Viridiplantae</taxon>
        <taxon>Streptophyta</taxon>
        <taxon>Embryophyta</taxon>
        <taxon>Tracheophyta</taxon>
        <taxon>Spermatophyta</taxon>
        <taxon>Magnoliopsida</taxon>
        <taxon>eudicotyledons</taxon>
        <taxon>Gunneridae</taxon>
        <taxon>Pentapetalae</taxon>
        <taxon>asterids</taxon>
        <taxon>lamiids</taxon>
        <taxon>Lamiales</taxon>
        <taxon>Scrophulariaceae</taxon>
        <taxon>Buddlejeae</taxon>
        <taxon>Buddleja</taxon>
    </lineage>
</organism>
<dbReference type="AlphaFoldDB" id="A0AAV6XUD2"/>
<dbReference type="Proteomes" id="UP000826271">
    <property type="component" value="Unassembled WGS sequence"/>
</dbReference>
<keyword evidence="1" id="KW-1133">Transmembrane helix</keyword>
<keyword evidence="1" id="KW-0812">Transmembrane</keyword>
<dbReference type="EMBL" id="WHWC01000003">
    <property type="protein sequence ID" value="KAG8386043.1"/>
    <property type="molecule type" value="Genomic_DNA"/>
</dbReference>
<evidence type="ECO:0000313" key="3">
    <source>
        <dbReference type="Proteomes" id="UP000826271"/>
    </source>
</evidence>
<name>A0AAV6XUD2_9LAMI</name>
<keyword evidence="3" id="KW-1185">Reference proteome</keyword>